<keyword evidence="4" id="KW-1185">Reference proteome</keyword>
<organism evidence="3 4">
    <name type="scientific">Roseobacter sinensis</name>
    <dbReference type="NCBI Taxonomy" id="2931391"/>
    <lineage>
        <taxon>Bacteria</taxon>
        <taxon>Pseudomonadati</taxon>
        <taxon>Pseudomonadota</taxon>
        <taxon>Alphaproteobacteria</taxon>
        <taxon>Rhodobacterales</taxon>
        <taxon>Roseobacteraceae</taxon>
        <taxon>Roseobacter</taxon>
    </lineage>
</organism>
<name>A0ABT3BKI5_9RHOB</name>
<dbReference type="Proteomes" id="UP001208690">
    <property type="component" value="Unassembled WGS sequence"/>
</dbReference>
<dbReference type="Gene3D" id="3.40.710.10">
    <property type="entry name" value="DD-peptidase/beta-lactamase superfamily"/>
    <property type="match status" value="1"/>
</dbReference>
<feature type="signal peptide" evidence="1">
    <location>
        <begin position="1"/>
        <end position="27"/>
    </location>
</feature>
<protein>
    <submittedName>
        <fullName evidence="3">Beta-lactamase family protein</fullName>
    </submittedName>
</protein>
<reference evidence="3 4" key="1">
    <citation type="submission" date="2022-04" db="EMBL/GenBank/DDBJ databases">
        <title>Roseobacter sp. WL0113 is a bacterium isolated from neritic sediment.</title>
        <authorList>
            <person name="Wang L."/>
            <person name="He W."/>
            <person name="Zhang D.-F."/>
        </authorList>
    </citation>
    <scope>NUCLEOTIDE SEQUENCE [LARGE SCALE GENOMIC DNA]</scope>
    <source>
        <strain evidence="3 4">WL0113</strain>
    </source>
</reference>
<feature type="chain" id="PRO_5046781740" evidence="1">
    <location>
        <begin position="28"/>
        <end position="341"/>
    </location>
</feature>
<evidence type="ECO:0000256" key="1">
    <source>
        <dbReference type="SAM" id="SignalP"/>
    </source>
</evidence>
<proteinExistence type="predicted"/>
<dbReference type="InterPro" id="IPR012338">
    <property type="entry name" value="Beta-lactam/transpept-like"/>
</dbReference>
<dbReference type="RefSeq" id="WP_263846276.1">
    <property type="nucleotide sequence ID" value="NZ_JALIEB010000027.1"/>
</dbReference>
<accession>A0ABT3BKI5</accession>
<dbReference type="PANTHER" id="PTHR46825">
    <property type="entry name" value="D-ALANYL-D-ALANINE-CARBOXYPEPTIDASE/ENDOPEPTIDASE AMPH"/>
    <property type="match status" value="1"/>
</dbReference>
<evidence type="ECO:0000313" key="3">
    <source>
        <dbReference type="EMBL" id="MCV3274071.1"/>
    </source>
</evidence>
<feature type="domain" description="Beta-lactamase-related" evidence="2">
    <location>
        <begin position="40"/>
        <end position="336"/>
    </location>
</feature>
<dbReference type="InterPro" id="IPR001466">
    <property type="entry name" value="Beta-lactam-related"/>
</dbReference>
<dbReference type="SUPFAM" id="SSF56601">
    <property type="entry name" value="beta-lactamase/transpeptidase-like"/>
    <property type="match status" value="1"/>
</dbReference>
<sequence length="341" mass="36091">MDPMNRRRFTFLGLASVATALAPASFAKIDDQTGWQIAELTDDGLRLAHGGMASAGTPVDDQTLFQVASCSKTVAALAVFTLIRDGHVELDRPVNDYLQRWRLPGPGGDGATISELLSHTAGTNIHGFQGYRAGEDIPGLIDILNGRPPANSPPIRTERRLFKRYDYSGGGTTVLQCLIEDVAGESFAQYASANIFGPIGATAATFELKPRSAYALGVLENGQPVAGDFVRHPESAAAGLWATAADLVKIMQSILVSLNGDDAALLPPDLARQMITPVTRGVAHGVFVDAEGVISHDGRNEGFEAAMAADPVSGRVRAGVTNRNGQMQRVLDADHAIHGPE</sequence>
<comment type="caution">
    <text evidence="3">The sequence shown here is derived from an EMBL/GenBank/DDBJ whole genome shotgun (WGS) entry which is preliminary data.</text>
</comment>
<dbReference type="Pfam" id="PF00144">
    <property type="entry name" value="Beta-lactamase"/>
    <property type="match status" value="1"/>
</dbReference>
<evidence type="ECO:0000313" key="4">
    <source>
        <dbReference type="Proteomes" id="UP001208690"/>
    </source>
</evidence>
<dbReference type="InterPro" id="IPR050491">
    <property type="entry name" value="AmpC-like"/>
</dbReference>
<dbReference type="EMBL" id="JALIEB010000027">
    <property type="protein sequence ID" value="MCV3274071.1"/>
    <property type="molecule type" value="Genomic_DNA"/>
</dbReference>
<keyword evidence="1" id="KW-0732">Signal</keyword>
<dbReference type="PANTHER" id="PTHR46825:SF12">
    <property type="entry name" value="PENICILLIN-BINDING PROTEIN 4"/>
    <property type="match status" value="1"/>
</dbReference>
<gene>
    <name evidence="3" type="ORF">MUB52_21770</name>
</gene>
<evidence type="ECO:0000259" key="2">
    <source>
        <dbReference type="Pfam" id="PF00144"/>
    </source>
</evidence>